<dbReference type="InterPro" id="IPR045393">
    <property type="entry name" value="DUF6518"/>
</dbReference>
<keyword evidence="1" id="KW-1133">Transmembrane helix</keyword>
<dbReference type="RefSeq" id="WP_182632435.1">
    <property type="nucleotide sequence ID" value="NZ_JAALDM010000143.1"/>
</dbReference>
<reference evidence="2 3" key="1">
    <citation type="submission" date="2024-09" db="EMBL/GenBank/DDBJ databases">
        <authorList>
            <person name="Sun Q."/>
            <person name="Mori K."/>
        </authorList>
    </citation>
    <scope>NUCLEOTIDE SEQUENCE [LARGE SCALE GENOMIC DNA]</scope>
    <source>
        <strain evidence="2 3">CCM 7659</strain>
    </source>
</reference>
<feature type="transmembrane region" description="Helical" evidence="1">
    <location>
        <begin position="46"/>
        <end position="66"/>
    </location>
</feature>
<evidence type="ECO:0000313" key="2">
    <source>
        <dbReference type="EMBL" id="MFB9260846.1"/>
    </source>
</evidence>
<keyword evidence="1" id="KW-0812">Transmembrane</keyword>
<sequence length="212" mass="20432">MSEHSAGTGRASGRAIGTCAGALGFGLVCGLVLTLAHALLPDQWAVLAGTSALWSVVGLIAGRWSAGRAHSLGASAGTASASTGAFAGLIAMVGVLLPWLAVNAPTTSAIEVALWIVVGPVAGAVCGAAGALSTSPGTRGSVAAGVVPGIIGGEAVYGIWLIGGPAWILEAVLALVVLAIVSRPGGRGVSLASMTLLVSLSAAACLVYDAVA</sequence>
<proteinExistence type="predicted"/>
<protein>
    <submittedName>
        <fullName evidence="2">DUF6518 family protein</fullName>
    </submittedName>
</protein>
<gene>
    <name evidence="2" type="ORF">ACFFVD_13655</name>
</gene>
<comment type="caution">
    <text evidence="2">The sequence shown here is derived from an EMBL/GenBank/DDBJ whole genome shotgun (WGS) entry which is preliminary data.</text>
</comment>
<name>A0ABV5JT92_9ACTN</name>
<keyword evidence="1" id="KW-0472">Membrane</keyword>
<evidence type="ECO:0000313" key="3">
    <source>
        <dbReference type="Proteomes" id="UP001589700"/>
    </source>
</evidence>
<feature type="transmembrane region" description="Helical" evidence="1">
    <location>
        <begin position="20"/>
        <end position="40"/>
    </location>
</feature>
<keyword evidence="3" id="KW-1185">Reference proteome</keyword>
<organism evidence="2 3">
    <name type="scientific">Dietzia aerolata</name>
    <dbReference type="NCBI Taxonomy" id="595984"/>
    <lineage>
        <taxon>Bacteria</taxon>
        <taxon>Bacillati</taxon>
        <taxon>Actinomycetota</taxon>
        <taxon>Actinomycetes</taxon>
        <taxon>Mycobacteriales</taxon>
        <taxon>Dietziaceae</taxon>
        <taxon>Dietzia</taxon>
    </lineage>
</organism>
<accession>A0ABV5JT92</accession>
<evidence type="ECO:0000256" key="1">
    <source>
        <dbReference type="SAM" id="Phobius"/>
    </source>
</evidence>
<dbReference type="Pfam" id="PF20128">
    <property type="entry name" value="DUF6518"/>
    <property type="match status" value="1"/>
</dbReference>
<dbReference type="Proteomes" id="UP001589700">
    <property type="component" value="Unassembled WGS sequence"/>
</dbReference>
<dbReference type="EMBL" id="JBHMDY010000008">
    <property type="protein sequence ID" value="MFB9260846.1"/>
    <property type="molecule type" value="Genomic_DNA"/>
</dbReference>
<feature type="transmembrane region" description="Helical" evidence="1">
    <location>
        <begin position="112"/>
        <end position="133"/>
    </location>
</feature>
<feature type="transmembrane region" description="Helical" evidence="1">
    <location>
        <begin position="166"/>
        <end position="182"/>
    </location>
</feature>
<feature type="transmembrane region" description="Helical" evidence="1">
    <location>
        <begin position="189"/>
        <end position="211"/>
    </location>
</feature>
<feature type="transmembrane region" description="Helical" evidence="1">
    <location>
        <begin position="78"/>
        <end position="100"/>
    </location>
</feature>